<protein>
    <submittedName>
        <fullName evidence="3">GIY-YIG nuclease family protein</fullName>
    </submittedName>
</protein>
<evidence type="ECO:0000259" key="1">
    <source>
        <dbReference type="Pfam" id="PF14267"/>
    </source>
</evidence>
<evidence type="ECO:0000313" key="2">
    <source>
        <dbReference type="EMBL" id="NME56022.1"/>
    </source>
</evidence>
<evidence type="ECO:0000313" key="3">
    <source>
        <dbReference type="EMBL" id="RHK64424.1"/>
    </source>
</evidence>
<dbReference type="EMBL" id="JABAFX010000001">
    <property type="protein sequence ID" value="NME56022.1"/>
    <property type="molecule type" value="Genomic_DNA"/>
</dbReference>
<dbReference type="Proteomes" id="UP000284152">
    <property type="component" value="Unassembled WGS sequence"/>
</dbReference>
<dbReference type="Proteomes" id="UP000580130">
    <property type="component" value="Unassembled WGS sequence"/>
</dbReference>
<dbReference type="RefSeq" id="WP_119216914.1">
    <property type="nucleotide sequence ID" value="NZ_JABAFX010000001.1"/>
</dbReference>
<dbReference type="CDD" id="cd10447">
    <property type="entry name" value="GIY-YIG_unchar_2"/>
    <property type="match status" value="1"/>
</dbReference>
<proteinExistence type="predicted"/>
<dbReference type="Pfam" id="PF14267">
    <property type="entry name" value="DUF4357"/>
    <property type="match status" value="1"/>
</dbReference>
<reference evidence="2 5" key="2">
    <citation type="submission" date="2020-04" db="EMBL/GenBank/DDBJ databases">
        <authorList>
            <person name="Hitch T.C.A."/>
            <person name="Wylensek D."/>
            <person name="Clavel T."/>
        </authorList>
    </citation>
    <scope>NUCLEOTIDE SEQUENCE [LARGE SCALE GENOMIC DNA]</scope>
    <source>
        <strain evidence="2 5">BSM-383-APC-5F</strain>
    </source>
</reference>
<feature type="domain" description="DUF4357" evidence="1">
    <location>
        <begin position="249"/>
        <end position="293"/>
    </location>
</feature>
<gene>
    <name evidence="3" type="ORF">DW054_06325</name>
    <name evidence="2" type="ORF">HF855_00925</name>
</gene>
<evidence type="ECO:0000313" key="4">
    <source>
        <dbReference type="Proteomes" id="UP000284152"/>
    </source>
</evidence>
<evidence type="ECO:0000313" key="5">
    <source>
        <dbReference type="Proteomes" id="UP000580130"/>
    </source>
</evidence>
<sequence length="303" mass="33436">MKTRGKSIQLFLMDGEASGRIKCTLANWTGVAFKIPRTELDKCKDRDDLKQSGVYFLFGTSDETGKGVVYIGQAGARKNGEGILNRLQEHKRNPEKDYWTEAIVFTTSNNSLGATEISYLENRFCNMALAANRYEVRNGNDPTPGNITEEKESEMEEFIDYAKVIMGTLGHKLFEPLGKPVVNVSESNNNNDAVQGAVALHLARNIKKIGRIEADGVQTTEGFVVLQGSHIASVDDNTIPAVIKERRKKANIDENGILQEDMLFTSPSYAAMFVIGKSANGLTSWKTSDGKTLKSLEETTEVE</sequence>
<dbReference type="InterPro" id="IPR025579">
    <property type="entry name" value="DUF4357"/>
</dbReference>
<dbReference type="AlphaFoldDB" id="A0A415H874"/>
<name>A0A415H874_9FIRM</name>
<comment type="caution">
    <text evidence="3">The sequence shown here is derived from an EMBL/GenBank/DDBJ whole genome shotgun (WGS) entry which is preliminary data.</text>
</comment>
<dbReference type="EMBL" id="QRNS01000007">
    <property type="protein sequence ID" value="RHK64424.1"/>
    <property type="molecule type" value="Genomic_DNA"/>
</dbReference>
<accession>A0A415H874</accession>
<organism evidence="3 4">
    <name type="scientific">Dorea formicigenerans</name>
    <dbReference type="NCBI Taxonomy" id="39486"/>
    <lineage>
        <taxon>Bacteria</taxon>
        <taxon>Bacillati</taxon>
        <taxon>Bacillota</taxon>
        <taxon>Clostridia</taxon>
        <taxon>Lachnospirales</taxon>
        <taxon>Lachnospiraceae</taxon>
        <taxon>Dorea</taxon>
    </lineage>
</organism>
<reference evidence="3 4" key="1">
    <citation type="submission" date="2018-08" db="EMBL/GenBank/DDBJ databases">
        <title>A genome reference for cultivated species of the human gut microbiota.</title>
        <authorList>
            <person name="Zou Y."/>
            <person name="Xue W."/>
            <person name="Luo G."/>
        </authorList>
    </citation>
    <scope>NUCLEOTIDE SEQUENCE [LARGE SCALE GENOMIC DNA]</scope>
    <source>
        <strain evidence="3 4">AF42-21</strain>
    </source>
</reference>